<keyword evidence="2" id="KW-1003">Cell membrane</keyword>
<proteinExistence type="predicted"/>
<feature type="transmembrane region" description="Helical" evidence="6">
    <location>
        <begin position="12"/>
        <end position="38"/>
    </location>
</feature>
<feature type="domain" description="DUF2179" evidence="7">
    <location>
        <begin position="225"/>
        <end position="279"/>
    </location>
</feature>
<dbReference type="Pfam" id="PF02588">
    <property type="entry name" value="YitT_membrane"/>
    <property type="match status" value="1"/>
</dbReference>
<dbReference type="EMBL" id="VTEG01000005">
    <property type="protein sequence ID" value="TYR99446.1"/>
    <property type="molecule type" value="Genomic_DNA"/>
</dbReference>
<dbReference type="GO" id="GO:0005886">
    <property type="term" value="C:plasma membrane"/>
    <property type="evidence" value="ECO:0007669"/>
    <property type="project" value="UniProtKB-SubCell"/>
</dbReference>
<dbReference type="Proteomes" id="UP000325182">
    <property type="component" value="Unassembled WGS sequence"/>
</dbReference>
<comment type="caution">
    <text evidence="8">The sequence shown here is derived from an EMBL/GenBank/DDBJ whole genome shotgun (WGS) entry which is preliminary data.</text>
</comment>
<evidence type="ECO:0000256" key="1">
    <source>
        <dbReference type="ARBA" id="ARBA00004651"/>
    </source>
</evidence>
<evidence type="ECO:0000256" key="4">
    <source>
        <dbReference type="ARBA" id="ARBA00022989"/>
    </source>
</evidence>
<dbReference type="Gene3D" id="3.30.70.120">
    <property type="match status" value="1"/>
</dbReference>
<dbReference type="InterPro" id="IPR015867">
    <property type="entry name" value="N-reg_PII/ATP_PRibTrfase_C"/>
</dbReference>
<evidence type="ECO:0000256" key="2">
    <source>
        <dbReference type="ARBA" id="ARBA00022475"/>
    </source>
</evidence>
<feature type="transmembrane region" description="Helical" evidence="6">
    <location>
        <begin position="58"/>
        <end position="79"/>
    </location>
</feature>
<sequence length="284" mass="31222">MSRDFVVLETKKLVIVLFGALLNALALNLFLIPANVYASGFTGIAQLLSSVLSDYTPFAVSTGILLLLLNIPVTILGWLKVGKSFTFYSFVSVLSTTVFLGFIPVIHLSPDILLNAVFGGVIAAVGVGMTLKWGASTGGMDIIAMILSRLKDKPVGTYFFLMNSVIIITAGQLYGWEKALYTLVTLYVSTRVIDAIHTRHEKLTAMIITKNSTELKEAIHSKLVRGITTLPARGGFTNEDKEMLFIVITRYELYDLEHIIKEVDPTAFTNIVETAGIFGFFRRD</sequence>
<keyword evidence="5 6" id="KW-0472">Membrane</keyword>
<feature type="transmembrane region" description="Helical" evidence="6">
    <location>
        <begin position="112"/>
        <end position="134"/>
    </location>
</feature>
<dbReference type="InterPro" id="IPR003740">
    <property type="entry name" value="YitT"/>
</dbReference>
<name>A0A5D4MCS0_9BACI</name>
<dbReference type="Pfam" id="PF10035">
    <property type="entry name" value="DUF2179"/>
    <property type="match status" value="1"/>
</dbReference>
<dbReference type="InterPro" id="IPR019264">
    <property type="entry name" value="DUF2179"/>
</dbReference>
<dbReference type="PANTHER" id="PTHR33545">
    <property type="entry name" value="UPF0750 MEMBRANE PROTEIN YITT-RELATED"/>
    <property type="match status" value="1"/>
</dbReference>
<keyword evidence="4 6" id="KW-1133">Transmembrane helix</keyword>
<reference evidence="8 9" key="1">
    <citation type="submission" date="2019-08" db="EMBL/GenBank/DDBJ databases">
        <title>Bacillus genomes from the desert of Cuatro Cienegas, Coahuila.</title>
        <authorList>
            <person name="Olmedo-Alvarez G."/>
        </authorList>
    </citation>
    <scope>NUCLEOTIDE SEQUENCE [LARGE SCALE GENOMIC DNA]</scope>
    <source>
        <strain evidence="8 9">CH128b_4D</strain>
    </source>
</reference>
<evidence type="ECO:0000259" key="7">
    <source>
        <dbReference type="Pfam" id="PF10035"/>
    </source>
</evidence>
<dbReference type="CDD" id="cd16380">
    <property type="entry name" value="YitT_C"/>
    <property type="match status" value="1"/>
</dbReference>
<feature type="transmembrane region" description="Helical" evidence="6">
    <location>
        <begin position="86"/>
        <end position="106"/>
    </location>
</feature>
<dbReference type="PANTHER" id="PTHR33545:SF5">
    <property type="entry name" value="UPF0750 MEMBRANE PROTEIN YITT"/>
    <property type="match status" value="1"/>
</dbReference>
<comment type="subcellular location">
    <subcellularLocation>
        <location evidence="1">Cell membrane</location>
        <topology evidence="1">Multi-pass membrane protein</topology>
    </subcellularLocation>
</comment>
<evidence type="ECO:0000256" key="5">
    <source>
        <dbReference type="ARBA" id="ARBA00023136"/>
    </source>
</evidence>
<dbReference type="RefSeq" id="WP_113926579.1">
    <property type="nucleotide sequence ID" value="NZ_VTEG01000005.1"/>
</dbReference>
<keyword evidence="3 6" id="KW-0812">Transmembrane</keyword>
<evidence type="ECO:0000313" key="9">
    <source>
        <dbReference type="Proteomes" id="UP000325182"/>
    </source>
</evidence>
<gene>
    <name evidence="8" type="ORF">FZC84_09390</name>
</gene>
<accession>A0A5D4MCS0</accession>
<dbReference type="InterPro" id="IPR051461">
    <property type="entry name" value="UPF0750_membrane"/>
</dbReference>
<protein>
    <submittedName>
        <fullName evidence="8">YitT family protein</fullName>
    </submittedName>
</protein>
<evidence type="ECO:0000256" key="6">
    <source>
        <dbReference type="SAM" id="Phobius"/>
    </source>
</evidence>
<organism evidence="8 9">
    <name type="scientific">Rossellomorea vietnamensis</name>
    <dbReference type="NCBI Taxonomy" id="218284"/>
    <lineage>
        <taxon>Bacteria</taxon>
        <taxon>Bacillati</taxon>
        <taxon>Bacillota</taxon>
        <taxon>Bacilli</taxon>
        <taxon>Bacillales</taxon>
        <taxon>Bacillaceae</taxon>
        <taxon>Rossellomorea</taxon>
    </lineage>
</organism>
<dbReference type="AlphaFoldDB" id="A0A5D4MCS0"/>
<evidence type="ECO:0000313" key="8">
    <source>
        <dbReference type="EMBL" id="TYR99446.1"/>
    </source>
</evidence>
<evidence type="ECO:0000256" key="3">
    <source>
        <dbReference type="ARBA" id="ARBA00022692"/>
    </source>
</evidence>
<feature type="transmembrane region" description="Helical" evidence="6">
    <location>
        <begin position="155"/>
        <end position="173"/>
    </location>
</feature>
<dbReference type="PIRSF" id="PIRSF006483">
    <property type="entry name" value="Membrane_protein_YitT"/>
    <property type="match status" value="1"/>
</dbReference>